<dbReference type="PROSITE" id="PS51257">
    <property type="entry name" value="PROKAR_LIPOPROTEIN"/>
    <property type="match status" value="1"/>
</dbReference>
<evidence type="ECO:0000313" key="2">
    <source>
        <dbReference type="EMBL" id="NYI86639.1"/>
    </source>
</evidence>
<keyword evidence="3" id="KW-1185">Reference proteome</keyword>
<dbReference type="PIRSF" id="PIRSF002825">
    <property type="entry name" value="CfbpA"/>
    <property type="match status" value="1"/>
</dbReference>
<dbReference type="InterPro" id="IPR026045">
    <property type="entry name" value="Ferric-bd"/>
</dbReference>
<gene>
    <name evidence="2" type="ORF">HNR68_005269</name>
</gene>
<dbReference type="RefSeq" id="WP_179724381.1">
    <property type="nucleotide sequence ID" value="NZ_BAABFH010000001.1"/>
</dbReference>
<comment type="caution">
    <text evidence="2">The sequence shown here is derived from an EMBL/GenBank/DDBJ whole genome shotgun (WGS) entry which is preliminary data.</text>
</comment>
<evidence type="ECO:0000256" key="1">
    <source>
        <dbReference type="ARBA" id="ARBA00022729"/>
    </source>
</evidence>
<protein>
    <submittedName>
        <fullName evidence="2">Iron(III) transport system substrate-binding protein</fullName>
    </submittedName>
</protein>
<dbReference type="EMBL" id="JACCFJ010000001">
    <property type="protein sequence ID" value="NYI86639.1"/>
    <property type="molecule type" value="Genomic_DNA"/>
</dbReference>
<dbReference type="SUPFAM" id="SSF53850">
    <property type="entry name" value="Periplasmic binding protein-like II"/>
    <property type="match status" value="1"/>
</dbReference>
<dbReference type="Proteomes" id="UP000587002">
    <property type="component" value="Unassembled WGS sequence"/>
</dbReference>
<dbReference type="AlphaFoldDB" id="A0A853AVF8"/>
<organism evidence="2 3">
    <name type="scientific">Saccharopolyspora hordei</name>
    <dbReference type="NCBI Taxonomy" id="1838"/>
    <lineage>
        <taxon>Bacteria</taxon>
        <taxon>Bacillati</taxon>
        <taxon>Actinomycetota</taxon>
        <taxon>Actinomycetes</taxon>
        <taxon>Pseudonocardiales</taxon>
        <taxon>Pseudonocardiaceae</taxon>
        <taxon>Saccharopolyspora</taxon>
    </lineage>
</organism>
<name>A0A853AVF8_9PSEU</name>
<keyword evidence="1" id="KW-0732">Signal</keyword>
<dbReference type="Gene3D" id="3.40.190.10">
    <property type="entry name" value="Periplasmic binding protein-like II"/>
    <property type="match status" value="2"/>
</dbReference>
<proteinExistence type="predicted"/>
<dbReference type="Pfam" id="PF13343">
    <property type="entry name" value="SBP_bac_6"/>
    <property type="match status" value="1"/>
</dbReference>
<reference evidence="2 3" key="1">
    <citation type="submission" date="2020-07" db="EMBL/GenBank/DDBJ databases">
        <title>Sequencing the genomes of 1000 actinobacteria strains.</title>
        <authorList>
            <person name="Klenk H.-P."/>
        </authorList>
    </citation>
    <scope>NUCLEOTIDE SEQUENCE [LARGE SCALE GENOMIC DNA]</scope>
    <source>
        <strain evidence="2 3">DSM 44065</strain>
    </source>
</reference>
<dbReference type="PANTHER" id="PTHR30006">
    <property type="entry name" value="THIAMINE-BINDING PERIPLASMIC PROTEIN-RELATED"/>
    <property type="match status" value="1"/>
</dbReference>
<evidence type="ECO:0000313" key="3">
    <source>
        <dbReference type="Proteomes" id="UP000587002"/>
    </source>
</evidence>
<accession>A0A853AVF8</accession>
<sequence>MRRILSLLAGVLVLAGLTTGCGLTPAGGESGLTIYTARDKALAEAVVKDFEAAFPEYRGKVRLLTLGAQEAAERIAAERGRPQADVWWGGSQQQLTQAADEGLLAPVPDQVRDRVPARFRDPEGRWVGEMVLAEVVFYNEQMLTPEQAPKDWDDLVKPEYRDKVVVRDVAASGTMRSIYSAMISRKGTPENPQPGYDWLRALDANTKIYAANPTDLYLRMQRQEAPISVWNLQDVLLQQEKTGAPFKPVATASGVPQLVDGVAKVQGGPNSEAADKFLDFLLSAEKQTQLAEEYFQIPTVEQADQPSWLAPLGLHEMPVDWNVVAAEEDEWISYWSEHIKNQG</sequence>